<dbReference type="RefSeq" id="WP_161870035.1">
    <property type="nucleotide sequence ID" value="NZ_MAEI02000001.1"/>
</dbReference>
<dbReference type="Proteomes" id="UP001429357">
    <property type="component" value="Unassembled WGS sequence"/>
</dbReference>
<sequence>MKEETKQNKNYLNRYRRYMKRVDKLEEKLFQLDVQIQGLKGRQITDMPRGGVPLTTDDLLIKKEETEHRIQNLLDRSRRIRYEVIDCIDTLEDDRFAEILECYFIERLTFEEIAEQKNYSVRHVGYLYGRGIELVVRPIVET</sequence>
<protein>
    <recommendedName>
        <fullName evidence="4">DUF1492 domain-containing protein</fullName>
    </recommendedName>
</protein>
<reference evidence="2 3" key="2">
    <citation type="submission" date="2024-02" db="EMBL/GenBank/DDBJ databases">
        <title>The Genome Sequence of Enterococcus diestrammenae JM9A.</title>
        <authorList>
            <person name="Earl A."/>
            <person name="Manson A."/>
            <person name="Gilmore M."/>
            <person name="Sanders J."/>
            <person name="Shea T."/>
            <person name="Howe W."/>
            <person name="Livny J."/>
            <person name="Cuomo C."/>
            <person name="Neafsey D."/>
            <person name="Birren B."/>
        </authorList>
    </citation>
    <scope>NUCLEOTIDE SEQUENCE [LARGE SCALE GENOMIC DNA]</scope>
    <source>
        <strain evidence="2 3">JM9A</strain>
    </source>
</reference>
<evidence type="ECO:0000313" key="3">
    <source>
        <dbReference type="Proteomes" id="UP001429357"/>
    </source>
</evidence>
<name>A0ABV0F3E9_9ENTE</name>
<dbReference type="InterPro" id="IPR013324">
    <property type="entry name" value="RNA_pol_sigma_r3/r4-like"/>
</dbReference>
<feature type="coiled-coil region" evidence="1">
    <location>
        <begin position="1"/>
        <end position="76"/>
    </location>
</feature>
<organism evidence="2 3">
    <name type="scientific">Enterococcus diestrammenae</name>
    <dbReference type="NCBI Taxonomy" id="1155073"/>
    <lineage>
        <taxon>Bacteria</taxon>
        <taxon>Bacillati</taxon>
        <taxon>Bacillota</taxon>
        <taxon>Bacilli</taxon>
        <taxon>Lactobacillales</taxon>
        <taxon>Enterococcaceae</taxon>
        <taxon>Enterococcus</taxon>
    </lineage>
</organism>
<evidence type="ECO:0000256" key="1">
    <source>
        <dbReference type="SAM" id="Coils"/>
    </source>
</evidence>
<accession>A0ABV0F3E9</accession>
<keyword evidence="3" id="KW-1185">Reference proteome</keyword>
<evidence type="ECO:0008006" key="4">
    <source>
        <dbReference type="Google" id="ProtNLM"/>
    </source>
</evidence>
<comment type="caution">
    <text evidence="2">The sequence shown here is derived from an EMBL/GenBank/DDBJ whole genome shotgun (WGS) entry which is preliminary data.</text>
</comment>
<reference evidence="3" key="1">
    <citation type="submission" date="2016-06" db="EMBL/GenBank/DDBJ databases">
        <title>Four novel species of enterococci isolated from chicken manure.</title>
        <authorList>
            <person name="Van Tyne D."/>
        </authorList>
    </citation>
    <scope>NUCLEOTIDE SEQUENCE [LARGE SCALE GENOMIC DNA]</scope>
    <source>
        <strain evidence="3">JM9A</strain>
    </source>
</reference>
<dbReference type="SUPFAM" id="SSF88659">
    <property type="entry name" value="Sigma3 and sigma4 domains of RNA polymerase sigma factors"/>
    <property type="match status" value="1"/>
</dbReference>
<proteinExistence type="predicted"/>
<gene>
    <name evidence="2" type="ORF">BAU18_002139</name>
</gene>
<keyword evidence="1" id="KW-0175">Coiled coil</keyword>
<evidence type="ECO:0000313" key="2">
    <source>
        <dbReference type="EMBL" id="MEO1782527.1"/>
    </source>
</evidence>
<dbReference type="EMBL" id="MAEI02000001">
    <property type="protein sequence ID" value="MEO1782527.1"/>
    <property type="molecule type" value="Genomic_DNA"/>
</dbReference>